<feature type="repeat" description="ANK" evidence="1">
    <location>
        <begin position="591"/>
        <end position="623"/>
    </location>
</feature>
<dbReference type="PROSITE" id="PS50297">
    <property type="entry name" value="ANK_REP_REGION"/>
    <property type="match status" value="1"/>
</dbReference>
<name>A0A0D2L3V5_9EURO</name>
<feature type="repeat" description="ANK" evidence="1">
    <location>
        <begin position="475"/>
        <end position="507"/>
    </location>
</feature>
<dbReference type="SUPFAM" id="SSF48403">
    <property type="entry name" value="Ankyrin repeat"/>
    <property type="match status" value="1"/>
</dbReference>
<keyword evidence="1" id="KW-0040">ANK repeat</keyword>
<dbReference type="Pfam" id="PF14420">
    <property type="entry name" value="Clr5"/>
    <property type="match status" value="1"/>
</dbReference>
<evidence type="ECO:0000259" key="3">
    <source>
        <dbReference type="Pfam" id="PF14420"/>
    </source>
</evidence>
<evidence type="ECO:0000256" key="1">
    <source>
        <dbReference type="PROSITE-ProRule" id="PRU00023"/>
    </source>
</evidence>
<feature type="region of interest" description="Disordered" evidence="2">
    <location>
        <begin position="1"/>
        <end position="24"/>
    </location>
</feature>
<proteinExistence type="predicted"/>
<dbReference type="PROSITE" id="PS50088">
    <property type="entry name" value="ANK_REPEAT"/>
    <property type="match status" value="2"/>
</dbReference>
<dbReference type="RefSeq" id="XP_016637866.1">
    <property type="nucleotide sequence ID" value="XM_016770956.1"/>
</dbReference>
<organism evidence="4 5">
    <name type="scientific">Fonsecaea multimorphosa CBS 102226</name>
    <dbReference type="NCBI Taxonomy" id="1442371"/>
    <lineage>
        <taxon>Eukaryota</taxon>
        <taxon>Fungi</taxon>
        <taxon>Dikarya</taxon>
        <taxon>Ascomycota</taxon>
        <taxon>Pezizomycotina</taxon>
        <taxon>Eurotiomycetes</taxon>
        <taxon>Chaetothyriomycetidae</taxon>
        <taxon>Chaetothyriales</taxon>
        <taxon>Herpotrichiellaceae</taxon>
        <taxon>Fonsecaea</taxon>
    </lineage>
</organism>
<dbReference type="OrthoDB" id="4158831at2759"/>
<gene>
    <name evidence="4" type="ORF">Z520_00435</name>
</gene>
<dbReference type="InterPro" id="IPR025676">
    <property type="entry name" value="Clr5_dom"/>
</dbReference>
<dbReference type="EMBL" id="KN848062">
    <property type="protein sequence ID" value="KIY03744.1"/>
    <property type="molecule type" value="Genomic_DNA"/>
</dbReference>
<dbReference type="AlphaFoldDB" id="A0A0D2L3V5"/>
<dbReference type="Proteomes" id="UP000053411">
    <property type="component" value="Unassembled WGS sequence"/>
</dbReference>
<evidence type="ECO:0000256" key="2">
    <source>
        <dbReference type="SAM" id="MobiDB-lite"/>
    </source>
</evidence>
<dbReference type="Gene3D" id="1.25.40.20">
    <property type="entry name" value="Ankyrin repeat-containing domain"/>
    <property type="match status" value="1"/>
</dbReference>
<dbReference type="InterPro" id="IPR002110">
    <property type="entry name" value="Ankyrin_rpt"/>
</dbReference>
<dbReference type="GeneID" id="27706181"/>
<dbReference type="VEuPathDB" id="FungiDB:Z520_00435"/>
<evidence type="ECO:0000313" key="5">
    <source>
        <dbReference type="Proteomes" id="UP000053411"/>
    </source>
</evidence>
<feature type="domain" description="Clr5" evidence="3">
    <location>
        <begin position="24"/>
        <end position="75"/>
    </location>
</feature>
<dbReference type="InterPro" id="IPR036770">
    <property type="entry name" value="Ankyrin_rpt-contain_sf"/>
</dbReference>
<dbReference type="STRING" id="1442371.A0A0D2L3V5"/>
<protein>
    <recommendedName>
        <fullName evidence="3">Clr5 domain-containing protein</fullName>
    </recommendedName>
</protein>
<evidence type="ECO:0000313" key="4">
    <source>
        <dbReference type="EMBL" id="KIY03744.1"/>
    </source>
</evidence>
<reference evidence="4 5" key="1">
    <citation type="submission" date="2015-01" db="EMBL/GenBank/DDBJ databases">
        <title>The Genome Sequence of Fonsecaea multimorphosa CBS 102226.</title>
        <authorList>
            <consortium name="The Broad Institute Genomics Platform"/>
            <person name="Cuomo C."/>
            <person name="de Hoog S."/>
            <person name="Gorbushina A."/>
            <person name="Stielow B."/>
            <person name="Teixiera M."/>
            <person name="Abouelleil A."/>
            <person name="Chapman S.B."/>
            <person name="Priest M."/>
            <person name="Young S.K."/>
            <person name="Wortman J."/>
            <person name="Nusbaum C."/>
            <person name="Birren B."/>
        </authorList>
    </citation>
    <scope>NUCLEOTIDE SEQUENCE [LARGE SCALE GENOMIC DNA]</scope>
    <source>
        <strain evidence="4 5">CBS 102226</strain>
    </source>
</reference>
<sequence length="790" mass="88437">MPLQRGKAETTREPQSRSRRIPDHEYDQYREKILRLYREERRSREDVIRLLAHEDGFSLSLKQLKHVLQKWGVRKNIKSSDREDVQRYNIPPPIQGFAAPANFHAFELTTRLNEPALKRRRICTSSTGSAVPATSNGLQRPSFDNPIYNHGFSIASTGLGYSQSILGDLPTLSRGSSPLYQTGLTLDQVFGTQVTNPETSTFINTSWPIVPQSFSRAWPPENNYPGAGSLPNRESSPEVDPRIIARLLLNLHSVCSKFPANGRQWQHFGRTFVDTIDSAGFVALCNILKSRWFQAAMNYVLHYPEASARMTGQHSAITMTQDTGSNYFAPRSILEPEGSPGNVLTKLNSADNERPRWGSANVIGVCQSKESDRINFASKELPIRFRMAGGNPSIHSVSISYLPRPRAHTRALGLSLTLQSPFDVRQQSGICTGLKTVNVIPQDSDAFKCIKRNDLSGLQKLFNLGQASPFDVDPEGGSLLFHAIHQGRFEIFRLLLNVGASIENVVDSVDIFVTIMALFPFIRNKRAQNGNSVKMAELVRSKNPNFSSPFENGLYRFVRMHEPRSEEKGPVVANVVGCLKSVFEVEWRCPCGQTPLLFASLTTNSIVVRAFVANGADTQTTDGYGRGALHAALYYHSFVVCPNGCGTMQCNLSHECTCPLYPHTHREDYCVTNGLRKIRIGSFRLKRTLLVLLVDAKCNPNVRDVCGLTPSDYARRRDKVWRIWQRALEETGYAYDEESGECYKTYLEPLWSQPGSSRSSMLVDESDFSDSDVDVLVGEQDFSDSDLECV</sequence>
<dbReference type="SMART" id="SM00248">
    <property type="entry name" value="ANK"/>
    <property type="match status" value="2"/>
</dbReference>
<accession>A0A0D2L3V5</accession>
<keyword evidence="5" id="KW-1185">Reference proteome</keyword>